<feature type="region of interest" description="Disordered" evidence="1">
    <location>
        <begin position="1"/>
        <end position="54"/>
    </location>
</feature>
<accession>A0A9P0NTR3</accession>
<keyword evidence="4" id="KW-1185">Reference proteome</keyword>
<dbReference type="Proteomes" id="UP001152888">
    <property type="component" value="Unassembled WGS sequence"/>
</dbReference>
<feature type="domain" description="PiggyBac transposable element-derived protein" evidence="2">
    <location>
        <begin position="82"/>
        <end position="201"/>
    </location>
</feature>
<name>A0A9P0NTR3_ACAOB</name>
<sequence>MASSDVEMTIDDSSDDESQCTSSDESDNDSNFNEDFEESDTDEPNRDPIFEMPWTEKGIPRPAFHFTSNSGVQVNNLKDILQIFEYFLHDDLIDIIVRETNRYPSQYICSNQDKLKPNSRAKKWFDTDSNEIRTFIGLLILQSICPKPEYKMYFTRRESIETPVYSEVIGERRFHLLLKFLHFVHNSTQNPRTKSRILIKVLPVLEMLIKVYVSLCTRTKQP</sequence>
<feature type="compositionally biased region" description="Acidic residues" evidence="1">
    <location>
        <begin position="8"/>
        <end position="42"/>
    </location>
</feature>
<dbReference type="Pfam" id="PF13843">
    <property type="entry name" value="DDE_Tnp_1_7"/>
    <property type="match status" value="1"/>
</dbReference>
<dbReference type="OrthoDB" id="5876240at2759"/>
<dbReference type="InterPro" id="IPR029526">
    <property type="entry name" value="PGBD"/>
</dbReference>
<evidence type="ECO:0000256" key="1">
    <source>
        <dbReference type="SAM" id="MobiDB-lite"/>
    </source>
</evidence>
<gene>
    <name evidence="3" type="ORF">ACAOBT_LOCUS122</name>
</gene>
<evidence type="ECO:0000313" key="3">
    <source>
        <dbReference type="EMBL" id="CAH1953596.1"/>
    </source>
</evidence>
<evidence type="ECO:0000259" key="2">
    <source>
        <dbReference type="Pfam" id="PF13843"/>
    </source>
</evidence>
<comment type="caution">
    <text evidence="3">The sequence shown here is derived from an EMBL/GenBank/DDBJ whole genome shotgun (WGS) entry which is preliminary data.</text>
</comment>
<dbReference type="PANTHER" id="PTHR46599">
    <property type="entry name" value="PIGGYBAC TRANSPOSABLE ELEMENT-DERIVED PROTEIN 4"/>
    <property type="match status" value="1"/>
</dbReference>
<protein>
    <recommendedName>
        <fullName evidence="2">PiggyBac transposable element-derived protein domain-containing protein</fullName>
    </recommendedName>
</protein>
<reference evidence="3" key="1">
    <citation type="submission" date="2022-03" db="EMBL/GenBank/DDBJ databases">
        <authorList>
            <person name="Sayadi A."/>
        </authorList>
    </citation>
    <scope>NUCLEOTIDE SEQUENCE</scope>
</reference>
<evidence type="ECO:0000313" key="4">
    <source>
        <dbReference type="Proteomes" id="UP001152888"/>
    </source>
</evidence>
<dbReference type="PANTHER" id="PTHR46599:SF3">
    <property type="entry name" value="PIGGYBAC TRANSPOSABLE ELEMENT-DERIVED PROTEIN 4"/>
    <property type="match status" value="1"/>
</dbReference>
<proteinExistence type="predicted"/>
<dbReference type="EMBL" id="CAKOFQ010006651">
    <property type="protein sequence ID" value="CAH1953596.1"/>
    <property type="molecule type" value="Genomic_DNA"/>
</dbReference>
<organism evidence="3 4">
    <name type="scientific">Acanthoscelides obtectus</name>
    <name type="common">Bean weevil</name>
    <name type="synonym">Bruchus obtectus</name>
    <dbReference type="NCBI Taxonomy" id="200917"/>
    <lineage>
        <taxon>Eukaryota</taxon>
        <taxon>Metazoa</taxon>
        <taxon>Ecdysozoa</taxon>
        <taxon>Arthropoda</taxon>
        <taxon>Hexapoda</taxon>
        <taxon>Insecta</taxon>
        <taxon>Pterygota</taxon>
        <taxon>Neoptera</taxon>
        <taxon>Endopterygota</taxon>
        <taxon>Coleoptera</taxon>
        <taxon>Polyphaga</taxon>
        <taxon>Cucujiformia</taxon>
        <taxon>Chrysomeloidea</taxon>
        <taxon>Chrysomelidae</taxon>
        <taxon>Bruchinae</taxon>
        <taxon>Bruchini</taxon>
        <taxon>Acanthoscelides</taxon>
    </lineage>
</organism>
<dbReference type="AlphaFoldDB" id="A0A9P0NTR3"/>